<evidence type="ECO:0000259" key="1">
    <source>
        <dbReference type="Pfam" id="PF25815"/>
    </source>
</evidence>
<dbReference type="Proteomes" id="UP000593567">
    <property type="component" value="Unassembled WGS sequence"/>
</dbReference>
<gene>
    <name evidence="2" type="ORF">EB796_002638</name>
</gene>
<name>A0A7J7KL16_BUGNE</name>
<organism evidence="2 3">
    <name type="scientific">Bugula neritina</name>
    <name type="common">Brown bryozoan</name>
    <name type="synonym">Sertularia neritina</name>
    <dbReference type="NCBI Taxonomy" id="10212"/>
    <lineage>
        <taxon>Eukaryota</taxon>
        <taxon>Metazoa</taxon>
        <taxon>Spiralia</taxon>
        <taxon>Lophotrochozoa</taxon>
        <taxon>Bryozoa</taxon>
        <taxon>Gymnolaemata</taxon>
        <taxon>Cheilostomatida</taxon>
        <taxon>Flustrina</taxon>
        <taxon>Buguloidea</taxon>
        <taxon>Bugulidae</taxon>
        <taxon>Bugula</taxon>
    </lineage>
</organism>
<evidence type="ECO:0000313" key="3">
    <source>
        <dbReference type="Proteomes" id="UP000593567"/>
    </source>
</evidence>
<feature type="domain" description="CTHRC1 C-terminal" evidence="1">
    <location>
        <begin position="18"/>
        <end position="65"/>
    </location>
</feature>
<dbReference type="EMBL" id="VXIV02000311">
    <property type="protein sequence ID" value="KAF6039055.1"/>
    <property type="molecule type" value="Genomic_DNA"/>
</dbReference>
<reference evidence="2" key="1">
    <citation type="submission" date="2020-06" db="EMBL/GenBank/DDBJ databases">
        <title>Draft genome of Bugula neritina, a colonial animal packing powerful symbionts and potential medicines.</title>
        <authorList>
            <person name="Rayko M."/>
        </authorList>
    </citation>
    <scope>NUCLEOTIDE SEQUENCE [LARGE SCALE GENOMIC DNA]</scope>
    <source>
        <strain evidence="2">Kwan_BN1</strain>
    </source>
</reference>
<protein>
    <recommendedName>
        <fullName evidence="1">CTHRC1 C-terminal domain-containing protein</fullName>
    </recommendedName>
</protein>
<evidence type="ECO:0000313" key="2">
    <source>
        <dbReference type="EMBL" id="KAF6039055.1"/>
    </source>
</evidence>
<dbReference type="AlphaFoldDB" id="A0A7J7KL16"/>
<comment type="caution">
    <text evidence="2">The sequence shown here is derived from an EMBL/GenBank/DDBJ whole genome shotgun (WGS) entry which is preliminary data.</text>
</comment>
<dbReference type="OrthoDB" id="10045715at2759"/>
<sequence length="85" mass="9253">MTLGNSEMMCFAKARLVRVYAHMSGICHGISLGSHTITYAVGLCSGYNSHTNALTGWQSSFHIFVEELRVDLVKICSSIPVNCDA</sequence>
<keyword evidence="3" id="KW-1185">Reference proteome</keyword>
<dbReference type="InterPro" id="IPR057873">
    <property type="entry name" value="CTHRC1_C"/>
</dbReference>
<accession>A0A7J7KL16</accession>
<proteinExistence type="predicted"/>
<dbReference type="Pfam" id="PF25815">
    <property type="entry name" value="CTHRC1_C"/>
    <property type="match status" value="1"/>
</dbReference>